<proteinExistence type="predicted"/>
<dbReference type="AlphaFoldDB" id="A0A0E9WD16"/>
<sequence length="34" mass="3990">MLIGCLVGRLHIFFQNNIKPIEYGLMNKRDIRVS</sequence>
<accession>A0A0E9WD16</accession>
<dbReference type="EMBL" id="GBXM01020308">
    <property type="protein sequence ID" value="JAH88269.1"/>
    <property type="molecule type" value="Transcribed_RNA"/>
</dbReference>
<evidence type="ECO:0000313" key="1">
    <source>
        <dbReference type="EMBL" id="JAH88269.1"/>
    </source>
</evidence>
<reference evidence="1" key="2">
    <citation type="journal article" date="2015" name="Fish Shellfish Immunol.">
        <title>Early steps in the European eel (Anguilla anguilla)-Vibrio vulnificus interaction in the gills: Role of the RtxA13 toxin.</title>
        <authorList>
            <person name="Callol A."/>
            <person name="Pajuelo D."/>
            <person name="Ebbesson L."/>
            <person name="Teles M."/>
            <person name="MacKenzie S."/>
            <person name="Amaro C."/>
        </authorList>
    </citation>
    <scope>NUCLEOTIDE SEQUENCE</scope>
</reference>
<protein>
    <submittedName>
        <fullName evidence="1">Uncharacterized protein</fullName>
    </submittedName>
</protein>
<organism evidence="1">
    <name type="scientific">Anguilla anguilla</name>
    <name type="common">European freshwater eel</name>
    <name type="synonym">Muraena anguilla</name>
    <dbReference type="NCBI Taxonomy" id="7936"/>
    <lineage>
        <taxon>Eukaryota</taxon>
        <taxon>Metazoa</taxon>
        <taxon>Chordata</taxon>
        <taxon>Craniata</taxon>
        <taxon>Vertebrata</taxon>
        <taxon>Euteleostomi</taxon>
        <taxon>Actinopterygii</taxon>
        <taxon>Neopterygii</taxon>
        <taxon>Teleostei</taxon>
        <taxon>Anguilliformes</taxon>
        <taxon>Anguillidae</taxon>
        <taxon>Anguilla</taxon>
    </lineage>
</organism>
<reference evidence="1" key="1">
    <citation type="submission" date="2014-11" db="EMBL/GenBank/DDBJ databases">
        <authorList>
            <person name="Amaro Gonzalez C."/>
        </authorList>
    </citation>
    <scope>NUCLEOTIDE SEQUENCE</scope>
</reference>
<name>A0A0E9WD16_ANGAN</name>